<dbReference type="Proteomes" id="UP001164929">
    <property type="component" value="Chromosome 6"/>
</dbReference>
<name>A0AAD6QK60_9ROSI</name>
<keyword evidence="2" id="KW-1185">Reference proteome</keyword>
<protein>
    <submittedName>
        <fullName evidence="1">Uncharacterized protein</fullName>
    </submittedName>
</protein>
<comment type="caution">
    <text evidence="1">The sequence shown here is derived from an EMBL/GenBank/DDBJ whole genome shotgun (WGS) entry which is preliminary data.</text>
</comment>
<reference evidence="1" key="1">
    <citation type="journal article" date="2023" name="Mol. Ecol. Resour.">
        <title>Chromosome-level genome assembly of a triploid poplar Populus alba 'Berolinensis'.</title>
        <authorList>
            <person name="Chen S."/>
            <person name="Yu Y."/>
            <person name="Wang X."/>
            <person name="Wang S."/>
            <person name="Zhang T."/>
            <person name="Zhou Y."/>
            <person name="He R."/>
            <person name="Meng N."/>
            <person name="Wang Y."/>
            <person name="Liu W."/>
            <person name="Liu Z."/>
            <person name="Liu J."/>
            <person name="Guo Q."/>
            <person name="Huang H."/>
            <person name="Sederoff R.R."/>
            <person name="Wang G."/>
            <person name="Qu G."/>
            <person name="Chen S."/>
        </authorList>
    </citation>
    <scope>NUCLEOTIDE SEQUENCE</scope>
    <source>
        <strain evidence="1">SC-2020</strain>
    </source>
</reference>
<evidence type="ECO:0000313" key="1">
    <source>
        <dbReference type="EMBL" id="KAJ6991805.1"/>
    </source>
</evidence>
<organism evidence="1 2">
    <name type="scientific">Populus alba x Populus x berolinensis</name>
    <dbReference type="NCBI Taxonomy" id="444605"/>
    <lineage>
        <taxon>Eukaryota</taxon>
        <taxon>Viridiplantae</taxon>
        <taxon>Streptophyta</taxon>
        <taxon>Embryophyta</taxon>
        <taxon>Tracheophyta</taxon>
        <taxon>Spermatophyta</taxon>
        <taxon>Magnoliopsida</taxon>
        <taxon>eudicotyledons</taxon>
        <taxon>Gunneridae</taxon>
        <taxon>Pentapetalae</taxon>
        <taxon>rosids</taxon>
        <taxon>fabids</taxon>
        <taxon>Malpighiales</taxon>
        <taxon>Salicaceae</taxon>
        <taxon>Saliceae</taxon>
        <taxon>Populus</taxon>
    </lineage>
</organism>
<proteinExistence type="predicted"/>
<sequence length="74" mass="8525">MHQLADLHMFVMQAEKHLHVPLDAERRYLAMLERASKMFTGQFIDVVVINTNSQKRVGTNTTRIDSLDSLGFYS</sequence>
<evidence type="ECO:0000313" key="2">
    <source>
        <dbReference type="Proteomes" id="UP001164929"/>
    </source>
</evidence>
<accession>A0AAD6QK60</accession>
<dbReference type="EMBL" id="JAQIZT010000006">
    <property type="protein sequence ID" value="KAJ6991805.1"/>
    <property type="molecule type" value="Genomic_DNA"/>
</dbReference>
<gene>
    <name evidence="1" type="ORF">NC653_015220</name>
</gene>
<dbReference type="AlphaFoldDB" id="A0AAD6QK60"/>